<keyword evidence="4" id="KW-1185">Reference proteome</keyword>
<dbReference type="RefSeq" id="WP_261756155.1">
    <property type="nucleotide sequence ID" value="NZ_CP104562.2"/>
</dbReference>
<accession>A0ABY6AT68</accession>
<evidence type="ECO:0000256" key="1">
    <source>
        <dbReference type="ARBA" id="ARBA00008791"/>
    </source>
</evidence>
<dbReference type="InterPro" id="IPR006016">
    <property type="entry name" value="UspA"/>
</dbReference>
<dbReference type="SUPFAM" id="SSF52402">
    <property type="entry name" value="Adenine nucleotide alpha hydrolases-like"/>
    <property type="match status" value="1"/>
</dbReference>
<evidence type="ECO:0000259" key="2">
    <source>
        <dbReference type="Pfam" id="PF00582"/>
    </source>
</evidence>
<protein>
    <submittedName>
        <fullName evidence="3">Universal stress protein</fullName>
    </submittedName>
</protein>
<organism evidence="3 4">
    <name type="scientific">Roseateles amylovorans</name>
    <dbReference type="NCBI Taxonomy" id="2978473"/>
    <lineage>
        <taxon>Bacteria</taxon>
        <taxon>Pseudomonadati</taxon>
        <taxon>Pseudomonadota</taxon>
        <taxon>Betaproteobacteria</taxon>
        <taxon>Burkholderiales</taxon>
        <taxon>Sphaerotilaceae</taxon>
        <taxon>Roseateles</taxon>
    </lineage>
</organism>
<dbReference type="CDD" id="cd00293">
    <property type="entry name" value="USP-like"/>
    <property type="match status" value="1"/>
</dbReference>
<comment type="similarity">
    <text evidence="1">Belongs to the universal stress protein A family.</text>
</comment>
<dbReference type="EMBL" id="CP104562">
    <property type="protein sequence ID" value="UXH76424.1"/>
    <property type="molecule type" value="Genomic_DNA"/>
</dbReference>
<feature type="domain" description="UspA" evidence="2">
    <location>
        <begin position="1"/>
        <end position="145"/>
    </location>
</feature>
<evidence type="ECO:0000313" key="4">
    <source>
        <dbReference type="Proteomes" id="UP001064933"/>
    </source>
</evidence>
<dbReference type="Proteomes" id="UP001064933">
    <property type="component" value="Chromosome"/>
</dbReference>
<gene>
    <name evidence="3" type="ORF">N4261_15300</name>
</gene>
<name>A0ABY6AT68_9BURK</name>
<evidence type="ECO:0000313" key="3">
    <source>
        <dbReference type="EMBL" id="UXH76424.1"/>
    </source>
</evidence>
<reference evidence="3" key="1">
    <citation type="submission" date="2022-10" db="EMBL/GenBank/DDBJ databases">
        <title>Characterization and whole genome sequencing of a new Roseateles species, isolated from fresh water.</title>
        <authorList>
            <person name="Guliayeva D.Y."/>
            <person name="Akhremchuk A.E."/>
            <person name="Sikolenko M.A."/>
            <person name="Valentovich L.N."/>
            <person name="Sidarenka A.V."/>
        </authorList>
    </citation>
    <scope>NUCLEOTIDE SEQUENCE</scope>
    <source>
        <strain evidence="3">BIM B-1768</strain>
    </source>
</reference>
<sequence length="150" mass="15808">MFRKVLVAYDGSDPAKAALTEALRLVRGQPSELEVVHVLFDLPLNVAFSNAALVESSIQAQHDAAQRLLDEAIAQARAADVVPSTAILDDPGRRVAEVIVSHAVKVHAGLVVVGSHGRRGMSRALLGSDAELVARLAPMPVLIVKAPPTT</sequence>
<dbReference type="InterPro" id="IPR006015">
    <property type="entry name" value="Universal_stress_UspA"/>
</dbReference>
<dbReference type="InterPro" id="IPR014729">
    <property type="entry name" value="Rossmann-like_a/b/a_fold"/>
</dbReference>
<dbReference type="Pfam" id="PF00582">
    <property type="entry name" value="Usp"/>
    <property type="match status" value="1"/>
</dbReference>
<dbReference type="PANTHER" id="PTHR46268:SF15">
    <property type="entry name" value="UNIVERSAL STRESS PROTEIN HP_0031"/>
    <property type="match status" value="1"/>
</dbReference>
<dbReference type="PRINTS" id="PR01438">
    <property type="entry name" value="UNVRSLSTRESS"/>
</dbReference>
<dbReference type="Gene3D" id="3.40.50.620">
    <property type="entry name" value="HUPs"/>
    <property type="match status" value="1"/>
</dbReference>
<proteinExistence type="inferred from homology"/>
<dbReference type="PANTHER" id="PTHR46268">
    <property type="entry name" value="STRESS RESPONSE PROTEIN NHAX"/>
    <property type="match status" value="1"/>
</dbReference>